<sequence>MEVDPVAVTQKHEEHLLKYRAELQRRRELGIVFRKRDKGSGQHIEDKEEKLRYSILIKTDVYGTLEALTNIINV</sequence>
<comment type="caution">
    <text evidence="1">The sequence shown here is derived from an EMBL/GenBank/DDBJ whole genome shotgun (WGS) entry which is preliminary data.</text>
</comment>
<accession>A0A820RDM1</accession>
<gene>
    <name evidence="1" type="ORF">KXQ929_LOCUS52962</name>
</gene>
<feature type="non-terminal residue" evidence="1">
    <location>
        <position position="1"/>
    </location>
</feature>
<evidence type="ECO:0000313" key="1">
    <source>
        <dbReference type="EMBL" id="CAF4434082.1"/>
    </source>
</evidence>
<dbReference type="EMBL" id="CAJOBB010029063">
    <property type="protein sequence ID" value="CAF4434082.1"/>
    <property type="molecule type" value="Genomic_DNA"/>
</dbReference>
<dbReference type="AlphaFoldDB" id="A0A820RDM1"/>
<reference evidence="1" key="1">
    <citation type="submission" date="2021-02" db="EMBL/GenBank/DDBJ databases">
        <authorList>
            <person name="Nowell W R."/>
        </authorList>
    </citation>
    <scope>NUCLEOTIDE SEQUENCE</scope>
</reference>
<proteinExistence type="predicted"/>
<name>A0A820RDM1_9BILA</name>
<evidence type="ECO:0000313" key="2">
    <source>
        <dbReference type="Proteomes" id="UP000663868"/>
    </source>
</evidence>
<dbReference type="Proteomes" id="UP000663868">
    <property type="component" value="Unassembled WGS sequence"/>
</dbReference>
<organism evidence="1 2">
    <name type="scientific">Adineta steineri</name>
    <dbReference type="NCBI Taxonomy" id="433720"/>
    <lineage>
        <taxon>Eukaryota</taxon>
        <taxon>Metazoa</taxon>
        <taxon>Spiralia</taxon>
        <taxon>Gnathifera</taxon>
        <taxon>Rotifera</taxon>
        <taxon>Eurotatoria</taxon>
        <taxon>Bdelloidea</taxon>
        <taxon>Adinetida</taxon>
        <taxon>Adinetidae</taxon>
        <taxon>Adineta</taxon>
    </lineage>
</organism>
<protein>
    <submittedName>
        <fullName evidence="1">Uncharacterized protein</fullName>
    </submittedName>
</protein>